<dbReference type="PROSITE" id="PS51794">
    <property type="entry name" value="DAC"/>
    <property type="match status" value="1"/>
</dbReference>
<dbReference type="GO" id="GO:0004016">
    <property type="term" value="F:adenylate cyclase activity"/>
    <property type="evidence" value="ECO:0007669"/>
    <property type="project" value="UniProtKB-UniRule"/>
</dbReference>
<reference evidence="13" key="1">
    <citation type="journal article" date="2015" name="Microbiology">
        <title>Genome of Methanoregula boonei 6A8 reveals adaptations to oligotrophic peatland environments.</title>
        <authorList>
            <person name="Braeuer S."/>
            <person name="Cadillo-Quiroz H."/>
            <person name="Kyrpides N."/>
            <person name="Woyke T."/>
            <person name="Goodwin L."/>
            <person name="Detter C."/>
            <person name="Podell S."/>
            <person name="Yavitt J.B."/>
            <person name="Zinder S.H."/>
        </authorList>
    </citation>
    <scope>NUCLEOTIDE SEQUENCE [LARGE SCALE GENOMIC DNA]</scope>
    <source>
        <strain evidence="13">DSM 21154 / JCM 14090 / 6A8</strain>
    </source>
</reference>
<dbReference type="PROSITE" id="PS50112">
    <property type="entry name" value="PAS"/>
    <property type="match status" value="1"/>
</dbReference>
<evidence type="ECO:0000256" key="7">
    <source>
        <dbReference type="PROSITE-ProRule" id="PRU00169"/>
    </source>
</evidence>
<dbReference type="EMBL" id="CP000780">
    <property type="protein sequence ID" value="ABS56133.1"/>
    <property type="molecule type" value="Genomic_DNA"/>
</dbReference>
<dbReference type="GeneID" id="5412185"/>
<dbReference type="Gene3D" id="3.40.1700.10">
    <property type="entry name" value="DNA integrity scanning protein, DisA, N-terminal domain"/>
    <property type="match status" value="1"/>
</dbReference>
<keyword evidence="3 6" id="KW-0548">Nucleotidyltransferase</keyword>
<comment type="cofactor">
    <cofactor evidence="6">
        <name>Mn(2+)</name>
        <dbReference type="ChEBI" id="CHEBI:29035"/>
    </cofactor>
</comment>
<feature type="domain" description="Response regulatory" evidence="8">
    <location>
        <begin position="3"/>
        <end position="127"/>
    </location>
</feature>
<dbReference type="GO" id="GO:0106408">
    <property type="term" value="F:diadenylate cyclase activity"/>
    <property type="evidence" value="ECO:0007669"/>
    <property type="project" value="UniProtKB-EC"/>
</dbReference>
<comment type="catalytic activity">
    <reaction evidence="1 6">
        <text>2 ATP = 3',3'-c-di-AMP + 2 diphosphate</text>
        <dbReference type="Rhea" id="RHEA:35655"/>
        <dbReference type="ChEBI" id="CHEBI:30616"/>
        <dbReference type="ChEBI" id="CHEBI:33019"/>
        <dbReference type="ChEBI" id="CHEBI:71500"/>
        <dbReference type="EC" id="2.7.7.85"/>
    </reaction>
</comment>
<dbReference type="SUPFAM" id="SSF52172">
    <property type="entry name" value="CheY-like"/>
    <property type="match status" value="1"/>
</dbReference>
<evidence type="ECO:0000256" key="3">
    <source>
        <dbReference type="ARBA" id="ARBA00022695"/>
    </source>
</evidence>
<evidence type="ECO:0000259" key="9">
    <source>
        <dbReference type="PROSITE" id="PS50112"/>
    </source>
</evidence>
<dbReference type="KEGG" id="mbn:Mboo_1616"/>
<dbReference type="AlphaFoldDB" id="A7I8S2"/>
<dbReference type="InterPro" id="IPR011006">
    <property type="entry name" value="CheY-like_superfamily"/>
</dbReference>
<dbReference type="SUPFAM" id="SSF143597">
    <property type="entry name" value="YojJ-like"/>
    <property type="match status" value="1"/>
</dbReference>
<dbReference type="STRING" id="456442.Mboo_1616"/>
<dbReference type="InterPro" id="IPR035965">
    <property type="entry name" value="PAS-like_dom_sf"/>
</dbReference>
<dbReference type="eggNOG" id="arCOG02385">
    <property type="taxonomic scope" value="Archaea"/>
</dbReference>
<dbReference type="InterPro" id="IPR014499">
    <property type="entry name" value="DAC_DacZ"/>
</dbReference>
<dbReference type="eggNOG" id="arCOG02329">
    <property type="taxonomic scope" value="Archaea"/>
</dbReference>
<dbReference type="PROSITE" id="PS50113">
    <property type="entry name" value="PAC"/>
    <property type="match status" value="1"/>
</dbReference>
<keyword evidence="4 6" id="KW-0547">Nucleotide-binding</keyword>
<organism evidence="12 13">
    <name type="scientific">Methanoregula boonei (strain DSM 21154 / JCM 14090 / 6A8)</name>
    <dbReference type="NCBI Taxonomy" id="456442"/>
    <lineage>
        <taxon>Archaea</taxon>
        <taxon>Methanobacteriati</taxon>
        <taxon>Methanobacteriota</taxon>
        <taxon>Stenosarchaea group</taxon>
        <taxon>Methanomicrobia</taxon>
        <taxon>Methanomicrobiales</taxon>
        <taxon>Methanoregulaceae</taxon>
        <taxon>Methanoregula</taxon>
    </lineage>
</organism>
<evidence type="ECO:0000256" key="2">
    <source>
        <dbReference type="ARBA" id="ARBA00022679"/>
    </source>
</evidence>
<comment type="caution">
    <text evidence="7">Lacks conserved residue(s) required for the propagation of feature annotation.</text>
</comment>
<evidence type="ECO:0000259" key="10">
    <source>
        <dbReference type="PROSITE" id="PS50113"/>
    </source>
</evidence>
<dbReference type="EC" id="2.7.7.85" evidence="6"/>
<dbReference type="CDD" id="cd00130">
    <property type="entry name" value="PAS"/>
    <property type="match status" value="2"/>
</dbReference>
<evidence type="ECO:0000259" key="11">
    <source>
        <dbReference type="PROSITE" id="PS51794"/>
    </source>
</evidence>
<sequence>MISVLFVDDNTEFLAQFRPVLEKTGEMKLEVVASTKQAIEKLKNRAFDVIVCYEDISPVNGIDFVPDMDGVGFLRYLRSMGNPTPVLLFHRKSESRVAFAEVSNGSEIAIPRAADLRSPAADLLTLIRQAALRKKAERDIKAQNDQLTAILSATPLGIFNMKNGIIEWVNHPLTALLGVPESSIVGKPVRSLFVTEEEYVQVCRDLQIRRDVLGNGCADCELVRPGGSILPCTLQARLLDPLDAKKGGTVVVTDISERKKMRDALKESEAKYREMMQNAQSIIVRMDMQGTITYVNTYAAAFFDYPEAGLVGKNVVGTIAPEKNRGGHDLSMMANDLGFNAEGYAINVSENIRRNGDIVWIAWINKAIRDPQGHIVEVLCIGHDITDRKRSGEVRISTDTWKDQVVADTDVREEVFDSVFHICTEISIEGREGKPVGTTFLIGDTKNVLAKSRQIMLNAFEGHVPEMRMVTNPDLKENIKEFAQLDGAFVVSGDGFIEASGRYITVDSSKVTLPKGMGTRHNSVAAITSVTRAVGIVVSQSGGGITIFKNGLILKKITL</sequence>
<dbReference type="GO" id="GO:0005524">
    <property type="term" value="F:ATP binding"/>
    <property type="evidence" value="ECO:0007669"/>
    <property type="project" value="UniProtKB-UniRule"/>
</dbReference>
<dbReference type="Proteomes" id="UP000002408">
    <property type="component" value="Chromosome"/>
</dbReference>
<proteinExistence type="inferred from homology"/>
<dbReference type="HOGENOM" id="CLU_504006_0_0_2"/>
<evidence type="ECO:0000259" key="8">
    <source>
        <dbReference type="PROSITE" id="PS50110"/>
    </source>
</evidence>
<dbReference type="InterPro" id="IPR003390">
    <property type="entry name" value="DNA_integrity_scan_DisA_N"/>
</dbReference>
<evidence type="ECO:0000256" key="1">
    <source>
        <dbReference type="ARBA" id="ARBA00000877"/>
    </source>
</evidence>
<dbReference type="CDD" id="cd00156">
    <property type="entry name" value="REC"/>
    <property type="match status" value="1"/>
</dbReference>
<dbReference type="PROSITE" id="PS50110">
    <property type="entry name" value="RESPONSE_REGULATORY"/>
    <property type="match status" value="1"/>
</dbReference>
<keyword evidence="2 6" id="KW-0808">Transferase</keyword>
<dbReference type="RefSeq" id="WP_012107179.1">
    <property type="nucleotide sequence ID" value="NC_009712.1"/>
</dbReference>
<dbReference type="Gene3D" id="3.40.50.2300">
    <property type="match status" value="1"/>
</dbReference>
<evidence type="ECO:0000256" key="5">
    <source>
        <dbReference type="ARBA" id="ARBA00022840"/>
    </source>
</evidence>
<dbReference type="PANTHER" id="PTHR34185">
    <property type="entry name" value="DIADENYLATE CYCLASE"/>
    <property type="match status" value="1"/>
</dbReference>
<gene>
    <name evidence="6" type="primary">dacZ</name>
    <name evidence="12" type="ordered locus">Mboo_1616</name>
</gene>
<feature type="domain" description="PAC" evidence="10">
    <location>
        <begin position="342"/>
        <end position="397"/>
    </location>
</feature>
<dbReference type="SMART" id="SM00086">
    <property type="entry name" value="PAC"/>
    <property type="match status" value="2"/>
</dbReference>
<comment type="similarity">
    <text evidence="6">Belongs to the adenylate cyclase family. DacZ subfamily.</text>
</comment>
<dbReference type="InterPro" id="IPR001789">
    <property type="entry name" value="Sig_transdc_resp-reg_receiver"/>
</dbReference>
<dbReference type="GO" id="GO:0006355">
    <property type="term" value="P:regulation of DNA-templated transcription"/>
    <property type="evidence" value="ECO:0007669"/>
    <property type="project" value="InterPro"/>
</dbReference>
<dbReference type="Pfam" id="PF00989">
    <property type="entry name" value="PAS"/>
    <property type="match status" value="1"/>
</dbReference>
<dbReference type="GO" id="GO:0000160">
    <property type="term" value="P:phosphorelay signal transduction system"/>
    <property type="evidence" value="ECO:0007669"/>
    <property type="project" value="InterPro"/>
</dbReference>
<name>A7I8S2_METB6</name>
<dbReference type="NCBIfam" id="TIGR00229">
    <property type="entry name" value="sensory_box"/>
    <property type="match status" value="2"/>
</dbReference>
<keyword evidence="5 6" id="KW-0067">ATP-binding</keyword>
<protein>
    <recommendedName>
        <fullName evidence="6">Diadenylate cyclase</fullName>
        <shortName evidence="6">DAC</shortName>
        <ecNumber evidence="6">2.7.7.85</ecNumber>
    </recommendedName>
    <alternativeName>
        <fullName evidence="6">Cyclic-di-AMP synthase</fullName>
        <shortName evidence="6">c-di-AMP synthase</shortName>
    </alternativeName>
</protein>
<dbReference type="PANTHER" id="PTHR34185:SF1">
    <property type="entry name" value="DIADENYLATE CYCLASE"/>
    <property type="match status" value="1"/>
</dbReference>
<dbReference type="SMART" id="SM00091">
    <property type="entry name" value="PAS"/>
    <property type="match status" value="2"/>
</dbReference>
<dbReference type="SUPFAM" id="SSF55785">
    <property type="entry name" value="PYP-like sensor domain (PAS domain)"/>
    <property type="match status" value="2"/>
</dbReference>
<dbReference type="Gene3D" id="3.30.450.20">
    <property type="entry name" value="PAS domain"/>
    <property type="match status" value="2"/>
</dbReference>
<dbReference type="HAMAP" id="MF_00840">
    <property type="entry name" value="DacZ"/>
    <property type="match status" value="1"/>
</dbReference>
<dbReference type="InterPro" id="IPR000700">
    <property type="entry name" value="PAS-assoc_C"/>
</dbReference>
<feature type="domain" description="DAC" evidence="11">
    <location>
        <begin position="404"/>
        <end position="559"/>
    </location>
</feature>
<dbReference type="InterPro" id="IPR000014">
    <property type="entry name" value="PAS"/>
</dbReference>
<dbReference type="eggNOG" id="arCOG04453">
    <property type="taxonomic scope" value="Archaea"/>
</dbReference>
<dbReference type="Pfam" id="PF00072">
    <property type="entry name" value="Response_reg"/>
    <property type="match status" value="1"/>
</dbReference>
<dbReference type="InterPro" id="IPR013767">
    <property type="entry name" value="PAS_fold"/>
</dbReference>
<dbReference type="InterPro" id="IPR036888">
    <property type="entry name" value="DNA_integrity_DisA_N_sf"/>
</dbReference>
<dbReference type="GO" id="GO:0030145">
    <property type="term" value="F:manganese ion binding"/>
    <property type="evidence" value="ECO:0007669"/>
    <property type="project" value="UniProtKB-UniRule"/>
</dbReference>
<keyword evidence="6" id="KW-0464">Manganese</keyword>
<accession>A7I8S2</accession>
<evidence type="ECO:0000313" key="13">
    <source>
        <dbReference type="Proteomes" id="UP000002408"/>
    </source>
</evidence>
<evidence type="ECO:0000256" key="4">
    <source>
        <dbReference type="ARBA" id="ARBA00022741"/>
    </source>
</evidence>
<keyword evidence="13" id="KW-1185">Reference proteome</keyword>
<dbReference type="Pfam" id="PF02457">
    <property type="entry name" value="DAC"/>
    <property type="match status" value="1"/>
</dbReference>
<dbReference type="Pfam" id="PF13426">
    <property type="entry name" value="PAS_9"/>
    <property type="match status" value="1"/>
</dbReference>
<feature type="domain" description="PAS" evidence="9">
    <location>
        <begin position="268"/>
        <end position="322"/>
    </location>
</feature>
<dbReference type="OrthoDB" id="85944at2157"/>
<dbReference type="InterPro" id="IPR050338">
    <property type="entry name" value="DisA"/>
</dbReference>
<dbReference type="InterPro" id="IPR001610">
    <property type="entry name" value="PAC"/>
</dbReference>
<evidence type="ECO:0000256" key="6">
    <source>
        <dbReference type="HAMAP-Rule" id="MF_00840"/>
    </source>
</evidence>
<comment type="function">
    <text evidence="6">Diadenylate cyclase that catalyzes the condensation of 2 ATP molecules into cyclic di-AMP (c-di-AMP). c-di-AMP is a second messenger for intracellular signal transduction involved in the control of important regulatory processes such as osmoregulation.</text>
</comment>
<evidence type="ECO:0000313" key="12">
    <source>
        <dbReference type="EMBL" id="ABS56133.1"/>
    </source>
</evidence>